<reference evidence="1" key="1">
    <citation type="submission" date="2024-12" db="EMBL/GenBank/DDBJ databases">
        <authorList>
            <person name="Wu N."/>
        </authorList>
    </citation>
    <scope>NUCLEOTIDE SEQUENCE</scope>
    <source>
        <strain evidence="1">P15</strain>
    </source>
</reference>
<keyword evidence="2" id="KW-1185">Reference proteome</keyword>
<gene>
    <name evidence="1" type="ORF">ACI1P1_17015</name>
</gene>
<proteinExistence type="predicted"/>
<organism evidence="1 2">
    <name type="scientific">Paenibacillus mesotrionivorans</name>
    <dbReference type="NCBI Taxonomy" id="3160968"/>
    <lineage>
        <taxon>Bacteria</taxon>
        <taxon>Bacillati</taxon>
        <taxon>Bacillota</taxon>
        <taxon>Bacilli</taxon>
        <taxon>Bacillales</taxon>
        <taxon>Paenibacillaceae</taxon>
        <taxon>Paenibacillus</taxon>
    </lineage>
</organism>
<evidence type="ECO:0000313" key="2">
    <source>
        <dbReference type="Proteomes" id="UP001631969"/>
    </source>
</evidence>
<dbReference type="Proteomes" id="UP001631969">
    <property type="component" value="Unassembled WGS sequence"/>
</dbReference>
<dbReference type="EMBL" id="JBJURJ010000011">
    <property type="protein sequence ID" value="MFM9330000.1"/>
    <property type="molecule type" value="Genomic_DNA"/>
</dbReference>
<sequence>MHILTYSLCDGGASSDEFYRRVAELTDAFLLYAKEMLLPHAERLRQLAERTGAEPPRSVEEYAFDLLAAGVLWRVYGTHALGLTPARGRLLRRLAGVRTASPRLKPAADRLRATWGSRWLLEQGGPAPQGASPAVPASPTPAQWEKLLLWLEASGDFSQEAGRLRLAAGCLTKAAPRAFRAAAEAAVEAAAWLTHAGARLLGGYTRQVAAFRAGLTERSARREDAILRNRSEVEYHLNWLGAELMNRAYRGAFEAAGKRAVLLPVCLRAHTGTACAAVRSGQGHTCLRCDASCRVASVMELGAAEGVEVILISHESDAFSHTLISRLLRENTSIVGVACTLNLVSGGLRAKAAGLAAQCVILDYCGCGQHWDDTGGFPTDLSLHRLQSILRSDPSSPTPRPE</sequence>
<protein>
    <submittedName>
        <fullName evidence="1">DUF116 domain-containing protein</fullName>
    </submittedName>
</protein>
<evidence type="ECO:0000313" key="1">
    <source>
        <dbReference type="EMBL" id="MFM9330000.1"/>
    </source>
</evidence>
<name>A0ACC7NZS1_9BACL</name>
<accession>A0ACC7NZS1</accession>
<comment type="caution">
    <text evidence="1">The sequence shown here is derived from an EMBL/GenBank/DDBJ whole genome shotgun (WGS) entry which is preliminary data.</text>
</comment>